<sequence length="51" mass="5713">MSRKIFINLPVQDLDRSVTFFTALGFSFDPQFTDANATCMVVSDDIFACLC</sequence>
<accession>A0ABW3LWW4</accession>
<dbReference type="Pfam" id="PF22677">
    <property type="entry name" value="Ble-like_N"/>
    <property type="match status" value="1"/>
</dbReference>
<evidence type="ECO:0000259" key="1">
    <source>
        <dbReference type="Pfam" id="PF22677"/>
    </source>
</evidence>
<gene>
    <name evidence="2" type="ORF">ACFQ2N_08350</name>
</gene>
<feature type="domain" description="Glyoxalase/Bleomycin resistance-like N-terminal" evidence="1">
    <location>
        <begin position="5"/>
        <end position="43"/>
    </location>
</feature>
<evidence type="ECO:0000313" key="3">
    <source>
        <dbReference type="Proteomes" id="UP001597033"/>
    </source>
</evidence>
<dbReference type="Proteomes" id="UP001597033">
    <property type="component" value="Unassembled WGS sequence"/>
</dbReference>
<evidence type="ECO:0000313" key="2">
    <source>
        <dbReference type="EMBL" id="MFD1042358.1"/>
    </source>
</evidence>
<organism evidence="2 3">
    <name type="scientific">Pseudoxanthomonas kaohsiungensis</name>
    <dbReference type="NCBI Taxonomy" id="283923"/>
    <lineage>
        <taxon>Bacteria</taxon>
        <taxon>Pseudomonadati</taxon>
        <taxon>Pseudomonadota</taxon>
        <taxon>Gammaproteobacteria</taxon>
        <taxon>Lysobacterales</taxon>
        <taxon>Lysobacteraceae</taxon>
        <taxon>Pseudoxanthomonas</taxon>
    </lineage>
</organism>
<dbReference type="SUPFAM" id="SSF54593">
    <property type="entry name" value="Glyoxalase/Bleomycin resistance protein/Dihydroxybiphenyl dioxygenase"/>
    <property type="match status" value="1"/>
</dbReference>
<comment type="caution">
    <text evidence="2">The sequence shown here is derived from an EMBL/GenBank/DDBJ whole genome shotgun (WGS) entry which is preliminary data.</text>
</comment>
<reference evidence="3" key="1">
    <citation type="journal article" date="2019" name="Int. J. Syst. Evol. Microbiol.">
        <title>The Global Catalogue of Microorganisms (GCM) 10K type strain sequencing project: providing services to taxonomists for standard genome sequencing and annotation.</title>
        <authorList>
            <consortium name="The Broad Institute Genomics Platform"/>
            <consortium name="The Broad Institute Genome Sequencing Center for Infectious Disease"/>
            <person name="Wu L."/>
            <person name="Ma J."/>
        </authorList>
    </citation>
    <scope>NUCLEOTIDE SEQUENCE [LARGE SCALE GENOMIC DNA]</scope>
    <source>
        <strain evidence="3">CCUG 55854</strain>
    </source>
</reference>
<dbReference type="RefSeq" id="WP_379655857.1">
    <property type="nucleotide sequence ID" value="NZ_JBHTKN010000004.1"/>
</dbReference>
<dbReference type="EMBL" id="JBHTKN010000004">
    <property type="protein sequence ID" value="MFD1042358.1"/>
    <property type="molecule type" value="Genomic_DNA"/>
</dbReference>
<dbReference type="InterPro" id="IPR029068">
    <property type="entry name" value="Glyas_Bleomycin-R_OHBP_Dase"/>
</dbReference>
<protein>
    <submittedName>
        <fullName evidence="2">VOC family protein</fullName>
    </submittedName>
</protein>
<dbReference type="Gene3D" id="3.10.180.10">
    <property type="entry name" value="2,3-Dihydroxybiphenyl 1,2-Dioxygenase, domain 1"/>
    <property type="match status" value="1"/>
</dbReference>
<keyword evidence="3" id="KW-1185">Reference proteome</keyword>
<dbReference type="InterPro" id="IPR053863">
    <property type="entry name" value="Glyoxy/Ble-like_N"/>
</dbReference>
<proteinExistence type="predicted"/>
<name>A0ABW3LWW4_9GAMM</name>